<dbReference type="InterPro" id="IPR016024">
    <property type="entry name" value="ARM-type_fold"/>
</dbReference>
<evidence type="ECO:0000313" key="2">
    <source>
        <dbReference type="Proteomes" id="UP000237271"/>
    </source>
</evidence>
<reference evidence="1 2" key="1">
    <citation type="journal article" date="2017" name="Genome Biol. Evol.">
        <title>Phytophthora megakarya and P. palmivora, closely related causal agents of cacao black pod rot, underwent increases in genome sizes and gene numbers by different mechanisms.</title>
        <authorList>
            <person name="Ali S.S."/>
            <person name="Shao J."/>
            <person name="Lary D.J."/>
            <person name="Kronmiller B."/>
            <person name="Shen D."/>
            <person name="Strem M.D."/>
            <person name="Amoako-Attah I."/>
            <person name="Akrofi A.Y."/>
            <person name="Begoude B.A."/>
            <person name="Ten Hoopen G.M."/>
            <person name="Coulibaly K."/>
            <person name="Kebe B.I."/>
            <person name="Melnick R.L."/>
            <person name="Guiltinan M.J."/>
            <person name="Tyler B.M."/>
            <person name="Meinhardt L.W."/>
            <person name="Bailey B.A."/>
        </authorList>
    </citation>
    <scope>NUCLEOTIDE SEQUENCE [LARGE SCALE GENOMIC DNA]</scope>
    <source>
        <strain evidence="2">sbr112.9</strain>
    </source>
</reference>
<dbReference type="Proteomes" id="UP000237271">
    <property type="component" value="Unassembled WGS sequence"/>
</dbReference>
<comment type="caution">
    <text evidence="1">The sequence shown here is derived from an EMBL/GenBank/DDBJ whole genome shotgun (WGS) entry which is preliminary data.</text>
</comment>
<name>A0A2P4XRP9_9STRA</name>
<proteinExistence type="predicted"/>
<dbReference type="AlphaFoldDB" id="A0A2P4XRP9"/>
<dbReference type="OrthoDB" id="128996at2759"/>
<protein>
    <submittedName>
        <fullName evidence="1">Uncharacterized protein</fullName>
    </submittedName>
</protein>
<accession>A0A2P4XRP9</accession>
<dbReference type="SUPFAM" id="SSF48371">
    <property type="entry name" value="ARM repeat"/>
    <property type="match status" value="1"/>
</dbReference>
<keyword evidence="2" id="KW-1185">Reference proteome</keyword>
<sequence length="303" mass="33783">MKAKCASATDTLSGGYIVMVVMEDLDPVDGSVLGGTITMVEIEDVASATAADSRNASIVPQTGMDVAAVGMFLHRLRRRALLHERRQPRTNIPLENALKALRRVDLDAVVAASDTIQKFTKDSRECCARCIEVPASQLIYNVLVRMSCQSSDPTVLRNLLLSLGNLAKYRRWKQQTRQRVTRFERSNARRQLDSRLIDILGEMLLVLSDDLDLHQQQSWSLFTIASGTLWDLVMLVQCDVRSNTRADESWIGTRQRLIDLRDRLLAKEPVTTMTAKNHAEQEDLLGGYLASAAAILARISSVM</sequence>
<dbReference type="EMBL" id="NCKW01008312">
    <property type="protein sequence ID" value="POM68245.1"/>
    <property type="molecule type" value="Genomic_DNA"/>
</dbReference>
<evidence type="ECO:0000313" key="1">
    <source>
        <dbReference type="EMBL" id="POM68245.1"/>
    </source>
</evidence>
<organism evidence="1 2">
    <name type="scientific">Phytophthora palmivora</name>
    <dbReference type="NCBI Taxonomy" id="4796"/>
    <lineage>
        <taxon>Eukaryota</taxon>
        <taxon>Sar</taxon>
        <taxon>Stramenopiles</taxon>
        <taxon>Oomycota</taxon>
        <taxon>Peronosporomycetes</taxon>
        <taxon>Peronosporales</taxon>
        <taxon>Peronosporaceae</taxon>
        <taxon>Phytophthora</taxon>
    </lineage>
</organism>
<gene>
    <name evidence="1" type="ORF">PHPALM_15619</name>
</gene>